<dbReference type="RefSeq" id="WP_150040422.1">
    <property type="nucleotide sequence ID" value="NZ_OW485601.1"/>
</dbReference>
<dbReference type="OrthoDB" id="9767044at2"/>
<dbReference type="AlphaFoldDB" id="A0A5M6IXP7"/>
<dbReference type="InterPro" id="IPR000510">
    <property type="entry name" value="Nase/OxRdtase_comp1"/>
</dbReference>
<dbReference type="InterPro" id="IPR049939">
    <property type="entry name" value="NifE-like"/>
</dbReference>
<organism evidence="2 3">
    <name type="scientific">Rhodovastum atsumiense</name>
    <dbReference type="NCBI Taxonomy" id="504468"/>
    <lineage>
        <taxon>Bacteria</taxon>
        <taxon>Pseudomonadati</taxon>
        <taxon>Pseudomonadota</taxon>
        <taxon>Alphaproteobacteria</taxon>
        <taxon>Acetobacterales</taxon>
        <taxon>Acetobacteraceae</taxon>
        <taxon>Rhodovastum</taxon>
    </lineage>
</organism>
<dbReference type="GO" id="GO:0016491">
    <property type="term" value="F:oxidoreductase activity"/>
    <property type="evidence" value="ECO:0007669"/>
    <property type="project" value="InterPro"/>
</dbReference>
<sequence>MARRPVLPTREKRLQAISAWLGTADALSAEFAAGTPPQRVRTFSQAAPDDLAAALAFLGGIAGVGIVVHGPRGCAAALVESAPAAHWAVTGLDQRDTIMGSEGALSRSILALYRRHHPWAVFVVTTPVVAINGDDARATADALSAELDIPVVVVAVDGFRSRVAATGSDAASDAALRLVPPPAGPVGDFVNLLTLDAGRAAEAAALLASLGLGANVLPAGADAGRFVLAARARFSVALDPDATERFGLGLEAAHGVKLLRQALPIGLEATRHWLEVVAAGAGHPPPERRLHEARLEALGQPLAGLRVHLALPPAAAFAGAVLVGELGGTVARLSVDHVDAGHVAALRRFAEDHPGAVLHVAHGQPFEHANLLGARAADLFIGRPELAALAARLGVPAVGIAAAALVGYQGAEYLVRQARKARANPAFVRRLAATAPTYSAAWLRRSADWHIKQEVR</sequence>
<dbReference type="Pfam" id="PF00148">
    <property type="entry name" value="Oxidored_nitro"/>
    <property type="match status" value="1"/>
</dbReference>
<dbReference type="Gene3D" id="3.40.50.1980">
    <property type="entry name" value="Nitrogenase molybdenum iron protein domain"/>
    <property type="match status" value="3"/>
</dbReference>
<dbReference type="EMBL" id="VWPK01000011">
    <property type="protein sequence ID" value="KAA5612607.1"/>
    <property type="molecule type" value="Genomic_DNA"/>
</dbReference>
<name>A0A5M6IXP7_9PROT</name>
<accession>A0A5M6IXP7</accession>
<feature type="domain" description="Nitrogenase/oxidoreductase component 1" evidence="1">
    <location>
        <begin position="53"/>
        <end position="417"/>
    </location>
</feature>
<dbReference type="PANTHER" id="PTHR42956:SF1">
    <property type="entry name" value="NITROGENASE IRON-MOLYBDENUM COFACTOR BIOSYNTHESIS PROTEIN NIFE"/>
    <property type="match status" value="1"/>
</dbReference>
<dbReference type="Proteomes" id="UP000325255">
    <property type="component" value="Unassembled WGS sequence"/>
</dbReference>
<dbReference type="SUPFAM" id="SSF53807">
    <property type="entry name" value="Helical backbone' metal receptor"/>
    <property type="match status" value="1"/>
</dbReference>
<evidence type="ECO:0000313" key="3">
    <source>
        <dbReference type="Proteomes" id="UP000325255"/>
    </source>
</evidence>
<comment type="caution">
    <text evidence="2">The sequence shown here is derived from an EMBL/GenBank/DDBJ whole genome shotgun (WGS) entry which is preliminary data.</text>
</comment>
<evidence type="ECO:0000313" key="2">
    <source>
        <dbReference type="EMBL" id="KAA5612607.1"/>
    </source>
</evidence>
<keyword evidence="3" id="KW-1185">Reference proteome</keyword>
<reference evidence="2 3" key="1">
    <citation type="submission" date="2019-09" db="EMBL/GenBank/DDBJ databases">
        <title>Genome sequence of Rhodovastum atsumiense, a diverse member of the Acetobacteraceae family of non-sulfur purple photosynthetic bacteria.</title>
        <authorList>
            <person name="Meyer T."/>
            <person name="Kyndt J."/>
        </authorList>
    </citation>
    <scope>NUCLEOTIDE SEQUENCE [LARGE SCALE GENOMIC DNA]</scope>
    <source>
        <strain evidence="2 3">DSM 21279</strain>
    </source>
</reference>
<proteinExistence type="predicted"/>
<protein>
    <submittedName>
        <fullName evidence="2">Nitrogen fixation protein NifE</fullName>
    </submittedName>
</protein>
<evidence type="ECO:0000259" key="1">
    <source>
        <dbReference type="Pfam" id="PF00148"/>
    </source>
</evidence>
<dbReference type="PANTHER" id="PTHR42956">
    <property type="entry name" value="NITROGENASE IRON-MOLYBDENUM COFACTOR BIOSYNTHESIS PROTEIN NIFE"/>
    <property type="match status" value="1"/>
</dbReference>
<gene>
    <name evidence="2" type="ORF">F1189_09135</name>
</gene>